<feature type="transmembrane region" description="Helical" evidence="2">
    <location>
        <begin position="118"/>
        <end position="137"/>
    </location>
</feature>
<evidence type="ECO:0000256" key="2">
    <source>
        <dbReference type="SAM" id="Phobius"/>
    </source>
</evidence>
<evidence type="ECO:0000256" key="1">
    <source>
        <dbReference type="SAM" id="MobiDB-lite"/>
    </source>
</evidence>
<feature type="transmembrane region" description="Helical" evidence="2">
    <location>
        <begin position="143"/>
        <end position="164"/>
    </location>
</feature>
<gene>
    <name evidence="3" type="ORF">SHKM778_83950</name>
</gene>
<dbReference type="EMBL" id="AP035768">
    <property type="protein sequence ID" value="BFO22007.1"/>
    <property type="molecule type" value="Genomic_DNA"/>
</dbReference>
<accession>A0AAT9HWE6</accession>
<dbReference type="InterPro" id="IPR036259">
    <property type="entry name" value="MFS_trans_sf"/>
</dbReference>
<keyword evidence="2" id="KW-0812">Transmembrane</keyword>
<feature type="transmembrane region" description="Helical" evidence="2">
    <location>
        <begin position="352"/>
        <end position="376"/>
    </location>
</feature>
<proteinExistence type="predicted"/>
<keyword evidence="2" id="KW-1133">Transmembrane helix</keyword>
<evidence type="ECO:0008006" key="4">
    <source>
        <dbReference type="Google" id="ProtNLM"/>
    </source>
</evidence>
<feature type="region of interest" description="Disordered" evidence="1">
    <location>
        <begin position="285"/>
        <end position="320"/>
    </location>
</feature>
<reference evidence="3" key="1">
    <citation type="submission" date="2024-06" db="EMBL/GenBank/DDBJ databases">
        <authorList>
            <consortium name="consrtm"/>
            <person name="Uemura M."/>
            <person name="Terahara T."/>
        </authorList>
    </citation>
    <scope>NUCLEOTIDE SEQUENCE</scope>
    <source>
        <strain evidence="3">KM77-8</strain>
    </source>
</reference>
<evidence type="ECO:0000313" key="3">
    <source>
        <dbReference type="EMBL" id="BFO22007.1"/>
    </source>
</evidence>
<feature type="compositionally biased region" description="Gly residues" evidence="1">
    <location>
        <begin position="199"/>
        <end position="212"/>
    </location>
</feature>
<sequence>MSKRQTRKMLRLMASGEPVELTSAMSSVKKLARLAFTAQQFGYEYADVRQGGGNNSQLKMLIVPDHSPHARARAAQNWAQYPNAHDGVSLPPLVPDAFELLKARINFDLTGKSAEKRMGYGALGVSVGCVVLAYRLGATSDDFELAAIIWLLLMLVFGVGFVVTRKRNAKFAARLQAAGFAPVADETGRVRYLPPGGQMPGHGNPFGGGGPYGVRSPGRRPLTASLSPRCRTARPSPRCRTASLSPRPLRTAPAALPPAEPPLAAPAALTSGAALIPVPPEVRATFPSGHPLPQHRNAPPYLRDQPLAVSPAPPESSGGLMTVRSGRWIQRWDPEDEVFWKATGEKTARRNLLFSVLSEHIGFSVWTMWSVLVLFMGPEYGLTPPTSSCSPPWSRWWARSSGCRTPSPSPSSAGGTGR</sequence>
<feature type="compositionally biased region" description="Low complexity" evidence="1">
    <location>
        <begin position="244"/>
        <end position="254"/>
    </location>
</feature>
<feature type="region of interest" description="Disordered" evidence="1">
    <location>
        <begin position="199"/>
        <end position="257"/>
    </location>
</feature>
<organism evidence="3">
    <name type="scientific">Streptomyces haneummycinicus</name>
    <dbReference type="NCBI Taxonomy" id="3074435"/>
    <lineage>
        <taxon>Bacteria</taxon>
        <taxon>Bacillati</taxon>
        <taxon>Actinomycetota</taxon>
        <taxon>Actinomycetes</taxon>
        <taxon>Kitasatosporales</taxon>
        <taxon>Streptomycetaceae</taxon>
        <taxon>Streptomyces</taxon>
    </lineage>
</organism>
<dbReference type="Gene3D" id="1.20.1250.20">
    <property type="entry name" value="MFS general substrate transporter like domains"/>
    <property type="match status" value="1"/>
</dbReference>
<keyword evidence="2" id="KW-0472">Membrane</keyword>
<reference evidence="3" key="2">
    <citation type="submission" date="2024-07" db="EMBL/GenBank/DDBJ databases">
        <title>Streptomyces haneummycinica sp. nov., a new antibiotic-producing actinobacterium isolated from marine sediment.</title>
        <authorList>
            <person name="Uemura M."/>
            <person name="Hamada M."/>
            <person name="Hirano S."/>
            <person name="Kobayashi K."/>
            <person name="Ohshiro T."/>
            <person name="Kobayashi T."/>
            <person name="Terahara T."/>
        </authorList>
    </citation>
    <scope>NUCLEOTIDE SEQUENCE</scope>
    <source>
        <strain evidence="3">KM77-8</strain>
    </source>
</reference>
<name>A0AAT9HWE6_9ACTN</name>
<dbReference type="AlphaFoldDB" id="A0AAT9HWE6"/>
<feature type="region of interest" description="Disordered" evidence="1">
    <location>
        <begin position="399"/>
        <end position="418"/>
    </location>
</feature>
<protein>
    <recommendedName>
        <fullName evidence="4">Integral membrane protein</fullName>
    </recommendedName>
</protein>